<gene>
    <name evidence="1" type="ORF">GEV33_004971</name>
</gene>
<organism evidence="1 2">
    <name type="scientific">Tenebrio molitor</name>
    <name type="common">Yellow mealworm beetle</name>
    <dbReference type="NCBI Taxonomy" id="7067"/>
    <lineage>
        <taxon>Eukaryota</taxon>
        <taxon>Metazoa</taxon>
        <taxon>Ecdysozoa</taxon>
        <taxon>Arthropoda</taxon>
        <taxon>Hexapoda</taxon>
        <taxon>Insecta</taxon>
        <taxon>Pterygota</taxon>
        <taxon>Neoptera</taxon>
        <taxon>Endopterygota</taxon>
        <taxon>Coleoptera</taxon>
        <taxon>Polyphaga</taxon>
        <taxon>Cucujiformia</taxon>
        <taxon>Tenebrionidae</taxon>
        <taxon>Tenebrio</taxon>
    </lineage>
</organism>
<reference evidence="1" key="1">
    <citation type="journal article" date="2020" name="J Insects Food Feed">
        <title>The yellow mealworm (Tenebrio molitor) genome: a resource for the emerging insects as food and feed industry.</title>
        <authorList>
            <person name="Eriksson T."/>
            <person name="Andere A."/>
            <person name="Kelstrup H."/>
            <person name="Emery V."/>
            <person name="Picard C."/>
        </authorList>
    </citation>
    <scope>NUCLEOTIDE SEQUENCE</scope>
    <source>
        <strain evidence="1">Stoneville</strain>
        <tissue evidence="1">Whole head</tissue>
    </source>
</reference>
<accession>A0A8J6LE46</accession>
<dbReference type="EMBL" id="JABDTM020018789">
    <property type="protein sequence ID" value="KAH0817820.1"/>
    <property type="molecule type" value="Genomic_DNA"/>
</dbReference>
<protein>
    <submittedName>
        <fullName evidence="1">Uncharacterized protein</fullName>
    </submittedName>
</protein>
<dbReference type="AlphaFoldDB" id="A0A8J6LE46"/>
<keyword evidence="2" id="KW-1185">Reference proteome</keyword>
<dbReference type="Proteomes" id="UP000719412">
    <property type="component" value="Unassembled WGS sequence"/>
</dbReference>
<comment type="caution">
    <text evidence="1">The sequence shown here is derived from an EMBL/GenBank/DDBJ whole genome shotgun (WGS) entry which is preliminary data.</text>
</comment>
<reference evidence="1" key="2">
    <citation type="submission" date="2021-08" db="EMBL/GenBank/DDBJ databases">
        <authorList>
            <person name="Eriksson T."/>
        </authorList>
    </citation>
    <scope>NUCLEOTIDE SEQUENCE</scope>
    <source>
        <strain evidence="1">Stoneville</strain>
        <tissue evidence="1">Whole head</tissue>
    </source>
</reference>
<sequence length="68" mass="7625">MSPRGHCQDISWIIEGFLDGKDKRDLLVAVCQQRAPAPDFLSVGSRRQGRIEGGFPGARSRRMRTRIA</sequence>
<evidence type="ECO:0000313" key="2">
    <source>
        <dbReference type="Proteomes" id="UP000719412"/>
    </source>
</evidence>
<name>A0A8J6LE46_TENMO</name>
<proteinExistence type="predicted"/>
<evidence type="ECO:0000313" key="1">
    <source>
        <dbReference type="EMBL" id="KAH0817820.1"/>
    </source>
</evidence>